<dbReference type="InterPro" id="IPR008441">
    <property type="entry name" value="AfumC-like_glycosyl_Trfase"/>
</dbReference>
<proteinExistence type="predicted"/>
<organism evidence="1 2">
    <name type="scientific">Coprobacter fastidiosus</name>
    <dbReference type="NCBI Taxonomy" id="1099853"/>
    <lineage>
        <taxon>Bacteria</taxon>
        <taxon>Pseudomonadati</taxon>
        <taxon>Bacteroidota</taxon>
        <taxon>Bacteroidia</taxon>
        <taxon>Bacteroidales</taxon>
        <taxon>Barnesiellaceae</taxon>
        <taxon>Coprobacter</taxon>
    </lineage>
</organism>
<dbReference type="GO" id="GO:0016757">
    <property type="term" value="F:glycosyltransferase activity"/>
    <property type="evidence" value="ECO:0007669"/>
    <property type="project" value="InterPro"/>
</dbReference>
<reference evidence="1 2" key="1">
    <citation type="journal article" date="2018" name="Nat. Biotechnol.">
        <title>A standardized bacterial taxonomy based on genome phylogeny substantially revises the tree of life.</title>
        <authorList>
            <person name="Parks D.H."/>
            <person name="Chuvochina M."/>
            <person name="Waite D.W."/>
            <person name="Rinke C."/>
            <person name="Skarshewski A."/>
            <person name="Chaumeil P.A."/>
            <person name="Hugenholtz P."/>
        </authorList>
    </citation>
    <scope>NUCLEOTIDE SEQUENCE [LARGE SCALE GENOMIC DNA]</scope>
    <source>
        <strain evidence="1">UBA11482</strain>
    </source>
</reference>
<dbReference type="EMBL" id="DNWC01000142">
    <property type="protein sequence ID" value="HBJ09498.1"/>
    <property type="molecule type" value="Genomic_DNA"/>
</dbReference>
<dbReference type="AlphaFoldDB" id="A0A354M4Q9"/>
<dbReference type="Proteomes" id="UP000262954">
    <property type="component" value="Unassembled WGS sequence"/>
</dbReference>
<dbReference type="InterPro" id="IPR029044">
    <property type="entry name" value="Nucleotide-diphossugar_trans"/>
</dbReference>
<dbReference type="Pfam" id="PF05704">
    <property type="entry name" value="Caps_synth"/>
    <property type="match status" value="1"/>
</dbReference>
<name>A0A354M4Q9_9BACT</name>
<evidence type="ECO:0000313" key="2">
    <source>
        <dbReference type="Proteomes" id="UP000262954"/>
    </source>
</evidence>
<evidence type="ECO:0000313" key="1">
    <source>
        <dbReference type="EMBL" id="HBJ09498.1"/>
    </source>
</evidence>
<comment type="caution">
    <text evidence="1">The sequence shown here is derived from an EMBL/GenBank/DDBJ whole genome shotgun (WGS) entry which is preliminary data.</text>
</comment>
<sequence>MIAFYPPPTNHITKQHHISTTPQNTTILNTIRSTLKNKQPREIVDNSNYKIWIFWWQGEKVMPDLVRGCFQQVKSTNDNVILVTQENIRQYSDIPDYIFRRVEQGEISFTHLSDILRVSLLAMHGGLWLDSTCWIPASIPDEVKSLRLISPRTKDQPKMPFWSDSRWCGWCSGTNLVQNPLFVFTRDFFYSFYKTRSRIPFYLFIDYVYDYAYRNIPEVKTMIDTMPENNINRNKLHFLLNEKWNKQEYSKICKNNWVFKLSYKSVWKKKTPKGEETYYGKLFSV</sequence>
<gene>
    <name evidence="1" type="ORF">DDY73_10905</name>
</gene>
<dbReference type="SUPFAM" id="SSF53448">
    <property type="entry name" value="Nucleotide-diphospho-sugar transferases"/>
    <property type="match status" value="1"/>
</dbReference>
<dbReference type="Gene3D" id="3.90.550.20">
    <property type="match status" value="1"/>
</dbReference>
<accession>A0A354M4Q9</accession>
<protein>
    <recommendedName>
        <fullName evidence="3">Capsular biosynthesis protein</fullName>
    </recommendedName>
</protein>
<evidence type="ECO:0008006" key="3">
    <source>
        <dbReference type="Google" id="ProtNLM"/>
    </source>
</evidence>